<dbReference type="KEGG" id="olu:OSTLU_7116"/>
<feature type="non-terminal residue" evidence="2">
    <location>
        <position position="218"/>
    </location>
</feature>
<dbReference type="HOGENOM" id="CLU_025711_0_2_1"/>
<feature type="domain" description="NAD(P)-binding" evidence="1">
    <location>
        <begin position="6"/>
        <end position="208"/>
    </location>
</feature>
<dbReference type="AlphaFoldDB" id="A4S3S4"/>
<evidence type="ECO:0000313" key="3">
    <source>
        <dbReference type="Proteomes" id="UP000001568"/>
    </source>
</evidence>
<dbReference type="EMBL" id="CP000590">
    <property type="protein sequence ID" value="ABO98263.1"/>
    <property type="molecule type" value="Genomic_DNA"/>
</dbReference>
<dbReference type="eggNOG" id="KOG1203">
    <property type="taxonomic scope" value="Eukaryota"/>
</dbReference>
<sequence length="218" mass="22513">RVLVVGATGQTGALVVRELSRAGRARAIVAGARSAAKATKLGLDALPGVEILDGVDVTRGVDALALAFEGFDVVVVATGFVPGNPLKMNAAARAVDNEGVCAVADAAKRANVKRVVLISSILTNGPGFGAQDTAGYKITNAFGRVLEEKLVGENHLRASGVPWTIVRPAGLKTDAPKNPLVVTGEDVMTSGEISRELVARVMVEAAFDARAEGKVYEI</sequence>
<dbReference type="STRING" id="436017.A4S3S4"/>
<gene>
    <name evidence="2" type="ORF">OSTLU_7116</name>
</gene>
<dbReference type="OrthoDB" id="419598at2759"/>
<dbReference type="InterPro" id="IPR016040">
    <property type="entry name" value="NAD(P)-bd_dom"/>
</dbReference>
<dbReference type="GeneID" id="5004009"/>
<dbReference type="InterPro" id="IPR036291">
    <property type="entry name" value="NAD(P)-bd_dom_sf"/>
</dbReference>
<dbReference type="Gene3D" id="3.40.50.720">
    <property type="entry name" value="NAD(P)-binding Rossmann-like Domain"/>
    <property type="match status" value="1"/>
</dbReference>
<dbReference type="SUPFAM" id="SSF51735">
    <property type="entry name" value="NAD(P)-binding Rossmann-fold domains"/>
    <property type="match status" value="1"/>
</dbReference>
<organism evidence="2 3">
    <name type="scientific">Ostreococcus lucimarinus (strain CCE9901)</name>
    <dbReference type="NCBI Taxonomy" id="436017"/>
    <lineage>
        <taxon>Eukaryota</taxon>
        <taxon>Viridiplantae</taxon>
        <taxon>Chlorophyta</taxon>
        <taxon>Mamiellophyceae</taxon>
        <taxon>Mamiellales</taxon>
        <taxon>Bathycoccaceae</taxon>
        <taxon>Ostreococcus</taxon>
    </lineage>
</organism>
<name>A4S3S4_OSTLU</name>
<evidence type="ECO:0000313" key="2">
    <source>
        <dbReference type="EMBL" id="ABO98263.1"/>
    </source>
</evidence>
<proteinExistence type="predicted"/>
<accession>A4S3S4</accession>
<dbReference type="PANTHER" id="PTHR15020">
    <property type="entry name" value="FLAVIN REDUCTASE-RELATED"/>
    <property type="match status" value="1"/>
</dbReference>
<dbReference type="Pfam" id="PF13460">
    <property type="entry name" value="NAD_binding_10"/>
    <property type="match status" value="1"/>
</dbReference>
<reference evidence="2 3" key="1">
    <citation type="journal article" date="2007" name="Proc. Natl. Acad. Sci. U.S.A.">
        <title>The tiny eukaryote Ostreococcus provides genomic insights into the paradox of plankton speciation.</title>
        <authorList>
            <person name="Palenik B."/>
            <person name="Grimwood J."/>
            <person name="Aerts A."/>
            <person name="Rouze P."/>
            <person name="Salamov A."/>
            <person name="Putnam N."/>
            <person name="Dupont C."/>
            <person name="Jorgensen R."/>
            <person name="Derelle E."/>
            <person name="Rombauts S."/>
            <person name="Zhou K."/>
            <person name="Otillar R."/>
            <person name="Merchant S.S."/>
            <person name="Podell S."/>
            <person name="Gaasterland T."/>
            <person name="Napoli C."/>
            <person name="Gendler K."/>
            <person name="Manuell A."/>
            <person name="Tai V."/>
            <person name="Vallon O."/>
            <person name="Piganeau G."/>
            <person name="Jancek S."/>
            <person name="Heijde M."/>
            <person name="Jabbari K."/>
            <person name="Bowler C."/>
            <person name="Lohr M."/>
            <person name="Robbens S."/>
            <person name="Werner G."/>
            <person name="Dubchak I."/>
            <person name="Pazour G.J."/>
            <person name="Ren Q."/>
            <person name="Paulsen I."/>
            <person name="Delwiche C."/>
            <person name="Schmutz J."/>
            <person name="Rokhsar D."/>
            <person name="Van de Peer Y."/>
            <person name="Moreau H."/>
            <person name="Grigoriev I.V."/>
        </authorList>
    </citation>
    <scope>NUCLEOTIDE SEQUENCE [LARGE SCALE GENOMIC DNA]</scope>
    <source>
        <strain evidence="2 3">CCE9901</strain>
    </source>
</reference>
<dbReference type="RefSeq" id="XP_001419970.1">
    <property type="nucleotide sequence ID" value="XM_001419933.1"/>
</dbReference>
<dbReference type="Gramene" id="ABO98263">
    <property type="protein sequence ID" value="ABO98263"/>
    <property type="gene ID" value="OSTLU_7116"/>
</dbReference>
<dbReference type="PANTHER" id="PTHR15020:SF11">
    <property type="entry name" value="OS06G0360300 PROTEIN"/>
    <property type="match status" value="1"/>
</dbReference>
<dbReference type="OMA" id="CTHHLLY"/>
<feature type="non-terminal residue" evidence="2">
    <location>
        <position position="1"/>
    </location>
</feature>
<dbReference type="Proteomes" id="UP000001568">
    <property type="component" value="Chromosome 10"/>
</dbReference>
<protein>
    <recommendedName>
        <fullName evidence="1">NAD(P)-binding domain-containing protein</fullName>
    </recommendedName>
</protein>
<keyword evidence="3" id="KW-1185">Reference proteome</keyword>
<evidence type="ECO:0000259" key="1">
    <source>
        <dbReference type="Pfam" id="PF13460"/>
    </source>
</evidence>